<dbReference type="OMA" id="THEVGCA"/>
<dbReference type="Pfam" id="PF00188">
    <property type="entry name" value="CAP"/>
    <property type="match status" value="1"/>
</dbReference>
<dbReference type="GO" id="GO:0005615">
    <property type="term" value="C:extracellular space"/>
    <property type="evidence" value="ECO:0000318"/>
    <property type="project" value="GO_Central"/>
</dbReference>
<evidence type="ECO:0000313" key="3">
    <source>
        <dbReference type="Proteomes" id="UP000001593"/>
    </source>
</evidence>
<dbReference type="eggNOG" id="KOG3017">
    <property type="taxonomic scope" value="Eukaryota"/>
</dbReference>
<dbReference type="SMART" id="SM00198">
    <property type="entry name" value="SCP"/>
    <property type="match status" value="1"/>
</dbReference>
<dbReference type="PRINTS" id="PR00837">
    <property type="entry name" value="V5TPXLIKE"/>
</dbReference>
<protein>
    <recommendedName>
        <fullName evidence="1">SCP domain-containing protein</fullName>
    </recommendedName>
</protein>
<dbReference type="InterPro" id="IPR001283">
    <property type="entry name" value="CRISP-related"/>
</dbReference>
<organism evidence="2 3">
    <name type="scientific">Nematostella vectensis</name>
    <name type="common">Starlet sea anemone</name>
    <dbReference type="NCBI Taxonomy" id="45351"/>
    <lineage>
        <taxon>Eukaryota</taxon>
        <taxon>Metazoa</taxon>
        <taxon>Cnidaria</taxon>
        <taxon>Anthozoa</taxon>
        <taxon>Hexacorallia</taxon>
        <taxon>Actiniaria</taxon>
        <taxon>Edwardsiidae</taxon>
        <taxon>Nematostella</taxon>
    </lineage>
</organism>
<dbReference type="HOGENOM" id="CLU_035730_9_3_1"/>
<dbReference type="PRINTS" id="PR00838">
    <property type="entry name" value="V5ALLERGEN"/>
</dbReference>
<dbReference type="PROSITE" id="PS01009">
    <property type="entry name" value="CRISP_1"/>
    <property type="match status" value="1"/>
</dbReference>
<feature type="domain" description="SCP" evidence="1">
    <location>
        <begin position="1"/>
        <end position="137"/>
    </location>
</feature>
<keyword evidence="3" id="KW-1185">Reference proteome</keyword>
<dbReference type="CDD" id="cd05382">
    <property type="entry name" value="CAP_GAPR1-like"/>
    <property type="match status" value="1"/>
</dbReference>
<dbReference type="AlphaFoldDB" id="A7SNJ3"/>
<name>A7SNJ3_NEMVE</name>
<accession>A7SNJ3</accession>
<evidence type="ECO:0000259" key="1">
    <source>
        <dbReference type="SMART" id="SM00198"/>
    </source>
</evidence>
<dbReference type="InterPro" id="IPR034113">
    <property type="entry name" value="SCP_GAPR1-like"/>
</dbReference>
<dbReference type="EMBL" id="DS469721">
    <property type="protein sequence ID" value="EDO34720.1"/>
    <property type="molecule type" value="Genomic_DNA"/>
</dbReference>
<proteinExistence type="predicted"/>
<dbReference type="InterPro" id="IPR002413">
    <property type="entry name" value="V5_allergen-like"/>
</dbReference>
<dbReference type="FunFam" id="3.40.33.10:FF:000002">
    <property type="entry name" value="Golgi-associated plant pathogenesis-related protein 1"/>
    <property type="match status" value="1"/>
</dbReference>
<dbReference type="PANTHER" id="PTHR10334">
    <property type="entry name" value="CYSTEINE-RICH SECRETORY PROTEIN-RELATED"/>
    <property type="match status" value="1"/>
</dbReference>
<dbReference type="InterPro" id="IPR014044">
    <property type="entry name" value="CAP_dom"/>
</dbReference>
<dbReference type="InterPro" id="IPR018244">
    <property type="entry name" value="Allrgn_V5/Tpx1_CS"/>
</dbReference>
<dbReference type="SUPFAM" id="SSF55797">
    <property type="entry name" value="PR-1-like"/>
    <property type="match status" value="1"/>
</dbReference>
<dbReference type="Proteomes" id="UP000001593">
    <property type="component" value="Unassembled WGS sequence"/>
</dbReference>
<dbReference type="InParanoid" id="A7SNJ3"/>
<feature type="non-terminal residue" evidence="2">
    <location>
        <position position="150"/>
    </location>
</feature>
<reference evidence="2 3" key="1">
    <citation type="journal article" date="2007" name="Science">
        <title>Sea anemone genome reveals ancestral eumetazoan gene repertoire and genomic organization.</title>
        <authorList>
            <person name="Putnam N.H."/>
            <person name="Srivastava M."/>
            <person name="Hellsten U."/>
            <person name="Dirks B."/>
            <person name="Chapman J."/>
            <person name="Salamov A."/>
            <person name="Terry A."/>
            <person name="Shapiro H."/>
            <person name="Lindquist E."/>
            <person name="Kapitonov V.V."/>
            <person name="Jurka J."/>
            <person name="Genikhovich G."/>
            <person name="Grigoriev I.V."/>
            <person name="Lucas S.M."/>
            <person name="Steele R.E."/>
            <person name="Finnerty J.R."/>
            <person name="Technau U."/>
            <person name="Martindale M.Q."/>
            <person name="Rokhsar D.S."/>
        </authorList>
    </citation>
    <scope>NUCLEOTIDE SEQUENCE [LARGE SCALE GENOMIC DNA]</scope>
    <source>
        <strain evidence="3">CH2 X CH6</strain>
    </source>
</reference>
<sequence length="150" mass="16255">LNTHNAKRAIHNAPKMTLKDDLNKGAQDYAVKLAAKMQAGSELVHSANDERPNQGENLAWGCYSGVYSCVKATTEWYNEVKDYDFNNPGFSGATGHFTQVVWKGSSELGVGRAKYKEGANTCYVVVGRYRPPGNMAGAFPANVLKGSYSG</sequence>
<dbReference type="Gene3D" id="3.40.33.10">
    <property type="entry name" value="CAP"/>
    <property type="match status" value="1"/>
</dbReference>
<evidence type="ECO:0000313" key="2">
    <source>
        <dbReference type="EMBL" id="EDO34720.1"/>
    </source>
</evidence>
<dbReference type="PhylomeDB" id="A7SNJ3"/>
<dbReference type="InterPro" id="IPR035940">
    <property type="entry name" value="CAP_sf"/>
</dbReference>
<gene>
    <name evidence="2" type="ORF">NEMVEDRAFT_v1g124935</name>
</gene>